<dbReference type="Gene3D" id="3.40.50.1100">
    <property type="match status" value="2"/>
</dbReference>
<dbReference type="SUPFAM" id="SSF53686">
    <property type="entry name" value="Tryptophan synthase beta subunit-like PLP-dependent enzymes"/>
    <property type="match status" value="1"/>
</dbReference>
<feature type="domain" description="Tryptophan synthase beta chain-like PALP" evidence="3">
    <location>
        <begin position="78"/>
        <end position="377"/>
    </location>
</feature>
<accession>A0A1X7FVD9</accession>
<dbReference type="OrthoDB" id="9778118at2"/>
<dbReference type="Pfam" id="PF00291">
    <property type="entry name" value="PALP"/>
    <property type="match status" value="1"/>
</dbReference>
<dbReference type="STRING" id="464029.SAMN02982989_0916"/>
<dbReference type="EMBL" id="FXAF01000008">
    <property type="protein sequence ID" value="SMF59300.1"/>
    <property type="molecule type" value="Genomic_DNA"/>
</dbReference>
<organism evidence="4 5">
    <name type="scientific">Xaviernesmea oryzae</name>
    <dbReference type="NCBI Taxonomy" id="464029"/>
    <lineage>
        <taxon>Bacteria</taxon>
        <taxon>Pseudomonadati</taxon>
        <taxon>Pseudomonadota</taxon>
        <taxon>Alphaproteobacteria</taxon>
        <taxon>Hyphomicrobiales</taxon>
        <taxon>Rhizobiaceae</taxon>
        <taxon>Rhizobium/Agrobacterium group</taxon>
        <taxon>Xaviernesmea</taxon>
    </lineage>
</organism>
<dbReference type="PANTHER" id="PTHR10314">
    <property type="entry name" value="CYSTATHIONINE BETA-SYNTHASE"/>
    <property type="match status" value="1"/>
</dbReference>
<dbReference type="AlphaFoldDB" id="A0A1X7FVD9"/>
<sequence>MAGDRTTPGSSKPNPFLSGMRCIKCRRLWPTSDYFLGCPNCARAGAPASVAPDFDRLPSLSGPADLSGWLAYPGAPILGEGNTPLIDLPPLAEKTNVKRLRIKNEGSNPTGSHKDRMSAALVRRARDVGASKLAVASSGNAGVSLAAFASNAGLECVLVTTADIGQGWRRAIELHGAEIVMAPSSMARWDIVSARAMRGEWYPATNFAMPAVGGNPFAVDGLRTIALELHLDVNEDPPTDIIVPVSRADLLWGLAKGYDDLASQGLIKKPPRIHAAEPFPRISRVLAGESYFGHFDGRSPLSSLGGTTVTYQAIDALSRSTGRVITPSTDDTLRAQSELARVGLFVEKSSAITLSALHILRRQSIIDENASVILIVTSHGYKDQP</sequence>
<comment type="cofactor">
    <cofactor evidence="1">
        <name>pyridoxal 5'-phosphate</name>
        <dbReference type="ChEBI" id="CHEBI:597326"/>
    </cofactor>
</comment>
<dbReference type="InterPro" id="IPR036052">
    <property type="entry name" value="TrpB-like_PALP_sf"/>
</dbReference>
<dbReference type="InterPro" id="IPR001926">
    <property type="entry name" value="TrpB-like_PALP"/>
</dbReference>
<evidence type="ECO:0000259" key="3">
    <source>
        <dbReference type="Pfam" id="PF00291"/>
    </source>
</evidence>
<dbReference type="GO" id="GO:1901605">
    <property type="term" value="P:alpha-amino acid metabolic process"/>
    <property type="evidence" value="ECO:0007669"/>
    <property type="project" value="UniProtKB-ARBA"/>
</dbReference>
<dbReference type="Proteomes" id="UP000192903">
    <property type="component" value="Unassembled WGS sequence"/>
</dbReference>
<reference evidence="5" key="1">
    <citation type="submission" date="2017-04" db="EMBL/GenBank/DDBJ databases">
        <authorList>
            <person name="Varghese N."/>
            <person name="Submissions S."/>
        </authorList>
    </citation>
    <scope>NUCLEOTIDE SEQUENCE [LARGE SCALE GENOMIC DNA]</scope>
    <source>
        <strain evidence="5">B4P</strain>
    </source>
</reference>
<keyword evidence="2" id="KW-0663">Pyridoxal phosphate</keyword>
<proteinExistence type="predicted"/>
<evidence type="ECO:0000313" key="4">
    <source>
        <dbReference type="EMBL" id="SMF59300.1"/>
    </source>
</evidence>
<name>A0A1X7FVD9_9HYPH</name>
<dbReference type="InterPro" id="IPR050214">
    <property type="entry name" value="Cys_Synth/Cystath_Beta-Synth"/>
</dbReference>
<keyword evidence="5" id="KW-1185">Reference proteome</keyword>
<gene>
    <name evidence="4" type="ORF">SAMN02982989_0916</name>
</gene>
<evidence type="ECO:0000256" key="1">
    <source>
        <dbReference type="ARBA" id="ARBA00001933"/>
    </source>
</evidence>
<protein>
    <submittedName>
        <fullName evidence="4">Threonine synthase</fullName>
    </submittedName>
</protein>
<evidence type="ECO:0000256" key="2">
    <source>
        <dbReference type="ARBA" id="ARBA00022898"/>
    </source>
</evidence>
<evidence type="ECO:0000313" key="5">
    <source>
        <dbReference type="Proteomes" id="UP000192903"/>
    </source>
</evidence>